<name>A0A2T1N9U1_9FLAO</name>
<dbReference type="Gene3D" id="2.130.10.10">
    <property type="entry name" value="YVTN repeat-like/Quinoprotein amine dehydrogenase"/>
    <property type="match status" value="2"/>
</dbReference>
<dbReference type="PROSITE" id="PS50109">
    <property type="entry name" value="HIS_KIN"/>
    <property type="match status" value="1"/>
</dbReference>
<dbReference type="CDD" id="cd00063">
    <property type="entry name" value="FN3"/>
    <property type="match status" value="1"/>
</dbReference>
<dbReference type="Gene3D" id="3.30.565.10">
    <property type="entry name" value="Histidine kinase-like ATPase, C-terminal domain"/>
    <property type="match status" value="1"/>
</dbReference>
<dbReference type="Pfam" id="PF07494">
    <property type="entry name" value="Reg_prop"/>
    <property type="match status" value="2"/>
</dbReference>
<evidence type="ECO:0000259" key="3">
    <source>
        <dbReference type="PROSITE" id="PS50109"/>
    </source>
</evidence>
<dbReference type="PANTHER" id="PTHR43547">
    <property type="entry name" value="TWO-COMPONENT HISTIDINE KINASE"/>
    <property type="match status" value="1"/>
</dbReference>
<dbReference type="InterPro" id="IPR015943">
    <property type="entry name" value="WD40/YVTN_repeat-like_dom_sf"/>
</dbReference>
<keyword evidence="2" id="KW-0812">Transmembrane</keyword>
<dbReference type="InterPro" id="IPR003961">
    <property type="entry name" value="FN3_dom"/>
</dbReference>
<dbReference type="SUPFAM" id="SSF101898">
    <property type="entry name" value="NHL repeat"/>
    <property type="match status" value="1"/>
</dbReference>
<dbReference type="InterPro" id="IPR005467">
    <property type="entry name" value="His_kinase_dom"/>
</dbReference>
<reference evidence="4 5" key="1">
    <citation type="submission" date="2018-03" db="EMBL/GenBank/DDBJ databases">
        <title>Mesoflavibacter sp. HG37 and Mesoflavibacter sp. HG96 sp.nov., two marine bacteria isolated from seawater of Western Pacific Ocean.</title>
        <authorList>
            <person name="Cheng H."/>
            <person name="Wu Y.-H."/>
            <person name="Guo L.-L."/>
            <person name="Xu X.-W."/>
        </authorList>
    </citation>
    <scope>NUCLEOTIDE SEQUENCE [LARGE SCALE GENOMIC DNA]</scope>
    <source>
        <strain evidence="4 5">KCTC 32269</strain>
    </source>
</reference>
<dbReference type="RefSeq" id="WP_106463733.1">
    <property type="nucleotide sequence ID" value="NZ_PXOQ01000009.1"/>
</dbReference>
<proteinExistence type="predicted"/>
<protein>
    <recommendedName>
        <fullName evidence="3">Histidine kinase domain-containing protein</fullName>
    </recommendedName>
</protein>
<evidence type="ECO:0000256" key="2">
    <source>
        <dbReference type="SAM" id="Phobius"/>
    </source>
</evidence>
<feature type="transmembrane region" description="Helical" evidence="2">
    <location>
        <begin position="754"/>
        <end position="774"/>
    </location>
</feature>
<keyword evidence="2" id="KW-1133">Transmembrane helix</keyword>
<dbReference type="Proteomes" id="UP000238426">
    <property type="component" value="Unassembled WGS sequence"/>
</dbReference>
<dbReference type="InterPro" id="IPR011495">
    <property type="entry name" value="Sig_transdc_His_kin_sub2_dim/P"/>
</dbReference>
<dbReference type="InterPro" id="IPR013783">
    <property type="entry name" value="Ig-like_fold"/>
</dbReference>
<gene>
    <name evidence="4" type="ORF">C7H52_09885</name>
</gene>
<evidence type="ECO:0000313" key="4">
    <source>
        <dbReference type="EMBL" id="PSG88593.1"/>
    </source>
</evidence>
<dbReference type="InterPro" id="IPR036890">
    <property type="entry name" value="HATPase_C_sf"/>
</dbReference>
<dbReference type="InterPro" id="IPR011110">
    <property type="entry name" value="Reg_prop"/>
</dbReference>
<comment type="caution">
    <text evidence="4">The sequence shown here is derived from an EMBL/GenBank/DDBJ whole genome shotgun (WGS) entry which is preliminary data.</text>
</comment>
<dbReference type="SUPFAM" id="SSF50998">
    <property type="entry name" value="Quinoprotein alcohol dehydrogenase-like"/>
    <property type="match status" value="1"/>
</dbReference>
<accession>A0A2T1N9U1</accession>
<dbReference type="EMBL" id="PXOQ01000009">
    <property type="protein sequence ID" value="PSG88593.1"/>
    <property type="molecule type" value="Genomic_DNA"/>
</dbReference>
<dbReference type="Gene3D" id="2.60.40.10">
    <property type="entry name" value="Immunoglobulins"/>
    <property type="match status" value="1"/>
</dbReference>
<evidence type="ECO:0000313" key="5">
    <source>
        <dbReference type="Proteomes" id="UP000238426"/>
    </source>
</evidence>
<feature type="domain" description="Histidine kinase" evidence="3">
    <location>
        <begin position="824"/>
        <end position="1015"/>
    </location>
</feature>
<sequence>MKLNFLYFLFLLFTVQLCVSQNIKELDTLTVNILGQKEGLLQLNVKGLALDDLGYLWAGTEDGLHRFNSYKFKPYLHNPSDSLSIKDDHIRDLLFTNDTLWIATNTKGINGYIPSKKSFFNLKVDIDNEKLQRAYKIFSINKTYLLFGAQDHFIIFNRKRNTHQTFKLPVFDVENSVNGIYLENSNNILLATNFGVLNFNLTQNKLTSNASFNKEIYNCATQLKNNIFFGTESGFYIKNNNDNSSRFYTLKAKVKAFHKLDDKVLLIGTSNGVYSYNVATQNIKKVLFKTQEDILFNKISVESFLDDNKGNLWIGTEGEGLLHFNEFQEKFKTLRLVLDGYSSSNKISSFQFLKDNPESLYIGASSDLLKYNPINKSFKQYNLMGEPLIYTIAKDYNGTIWAGGFTSGLLKHNRKTDTFEEMISTSDKLSDRDVIEILPINKNELLVATWSGGLYRYLIQENKFISFLLNGLSVNRARCSYKDSKSNIWLGTDDGVFKIQPDGSIKTYTENTKHFNLSSNRIFSITEDLSGAIWFGTSVGLTKLTKTETTLFYKQKGLPNDFIYSILVDQNNQLWVSTNFGLSVFNQESNNFTNYTKNDGLQNNEFNGKAGYKDKNGLFYFGGVDGVNIFDPTSIIKNPHAPKVYIEQVDLFNEPIEKNILFLNDLSFKSNENVISFNYSALNFMNPEKVNYSYRLIGFDKDWRSVTKDKSTTYTNLDPGEYEFQIKATNDNGIWSKHIDKLSLTIIPPWYQTVWFKITLVLAILSTLLFIYFLKTRQLKSDKLKLELIVKERTREISKKQDALELAYSESESQKENIKFLMRELRHRVKNNLQIISSLLNIQSYHLKDETAKNALKVAKNRILTISHLEDKIAVNHEKVNIKLFTEELCENIMATLSDENNINFNMVYNCANVEMEGLNTTLFGLIINEIITNTVKHAFPKYKEDNFLKINIYNHKNHIELVTEDNGVGYNTSKINDDSLGLDLIHDMVSQLNGKIITKSNRGVTHHVTVPKQIIT</sequence>
<dbReference type="Pfam" id="PF07495">
    <property type="entry name" value="Y_Y_Y"/>
    <property type="match status" value="1"/>
</dbReference>
<dbReference type="SUPFAM" id="SSF55874">
    <property type="entry name" value="ATPase domain of HSP90 chaperone/DNA topoisomerase II/histidine kinase"/>
    <property type="match status" value="1"/>
</dbReference>
<dbReference type="SUPFAM" id="SSF63829">
    <property type="entry name" value="Calcium-dependent phosphotriesterase"/>
    <property type="match status" value="1"/>
</dbReference>
<dbReference type="GO" id="GO:0000155">
    <property type="term" value="F:phosphorelay sensor kinase activity"/>
    <property type="evidence" value="ECO:0007669"/>
    <property type="project" value="TreeGrafter"/>
</dbReference>
<dbReference type="InterPro" id="IPR011047">
    <property type="entry name" value="Quinoprotein_ADH-like_sf"/>
</dbReference>
<dbReference type="AlphaFoldDB" id="A0A2T1N9U1"/>
<dbReference type="InterPro" id="IPR011123">
    <property type="entry name" value="Y_Y_Y"/>
</dbReference>
<evidence type="ECO:0000256" key="1">
    <source>
        <dbReference type="ARBA" id="ARBA00022553"/>
    </source>
</evidence>
<dbReference type="OrthoDB" id="358279at2"/>
<organism evidence="4 5">
    <name type="scientific">Aurantibacter aestuarii</name>
    <dbReference type="NCBI Taxonomy" id="1266046"/>
    <lineage>
        <taxon>Bacteria</taxon>
        <taxon>Pseudomonadati</taxon>
        <taxon>Bacteroidota</taxon>
        <taxon>Flavobacteriia</taxon>
        <taxon>Flavobacteriales</taxon>
        <taxon>Flavobacteriaceae</taxon>
        <taxon>Aurantibacter</taxon>
    </lineage>
</organism>
<keyword evidence="2" id="KW-0472">Membrane</keyword>
<dbReference type="PANTHER" id="PTHR43547:SF2">
    <property type="entry name" value="HYBRID SIGNAL TRANSDUCTION HISTIDINE KINASE C"/>
    <property type="match status" value="1"/>
</dbReference>
<dbReference type="Pfam" id="PF07568">
    <property type="entry name" value="HisKA_2"/>
    <property type="match status" value="1"/>
</dbReference>
<keyword evidence="1" id="KW-0597">Phosphoprotein</keyword>
<keyword evidence="5" id="KW-1185">Reference proteome</keyword>